<protein>
    <submittedName>
        <fullName evidence="1">Uncharacterized protein</fullName>
    </submittedName>
</protein>
<comment type="caution">
    <text evidence="1">The sequence shown here is derived from an EMBL/GenBank/DDBJ whole genome shotgun (WGS) entry which is preliminary data.</text>
</comment>
<dbReference type="Proteomes" id="UP001241603">
    <property type="component" value="Unassembled WGS sequence"/>
</dbReference>
<name>A0ABU0H411_9HYPH</name>
<organism evidence="1 2">
    <name type="scientific">Kaistia dalseonensis</name>
    <dbReference type="NCBI Taxonomy" id="410840"/>
    <lineage>
        <taxon>Bacteria</taxon>
        <taxon>Pseudomonadati</taxon>
        <taxon>Pseudomonadota</taxon>
        <taxon>Alphaproteobacteria</taxon>
        <taxon>Hyphomicrobiales</taxon>
        <taxon>Kaistiaceae</taxon>
        <taxon>Kaistia</taxon>
    </lineage>
</organism>
<reference evidence="1 2" key="1">
    <citation type="submission" date="2023-07" db="EMBL/GenBank/DDBJ databases">
        <title>Genomic Encyclopedia of Type Strains, Phase IV (KMG-IV): sequencing the most valuable type-strain genomes for metagenomic binning, comparative biology and taxonomic classification.</title>
        <authorList>
            <person name="Goeker M."/>
        </authorList>
    </citation>
    <scope>NUCLEOTIDE SEQUENCE [LARGE SCALE GENOMIC DNA]</scope>
    <source>
        <strain evidence="1 2">B6-8</strain>
    </source>
</reference>
<keyword evidence="2" id="KW-1185">Reference proteome</keyword>
<evidence type="ECO:0000313" key="2">
    <source>
        <dbReference type="Proteomes" id="UP001241603"/>
    </source>
</evidence>
<sequence>MTWRGQGAALFLINQPLNPPVLTFVCYLANIVW</sequence>
<proteinExistence type="predicted"/>
<gene>
    <name evidence="1" type="ORF">QO014_000895</name>
</gene>
<dbReference type="EMBL" id="JAUSVO010000001">
    <property type="protein sequence ID" value="MDQ0436525.1"/>
    <property type="molecule type" value="Genomic_DNA"/>
</dbReference>
<accession>A0ABU0H411</accession>
<evidence type="ECO:0000313" key="1">
    <source>
        <dbReference type="EMBL" id="MDQ0436525.1"/>
    </source>
</evidence>